<dbReference type="GO" id="GO:0000329">
    <property type="term" value="C:fungal-type vacuole membrane"/>
    <property type="evidence" value="ECO:0007669"/>
    <property type="project" value="InterPro"/>
</dbReference>
<feature type="compositionally biased region" description="Low complexity" evidence="1">
    <location>
        <begin position="347"/>
        <end position="364"/>
    </location>
</feature>
<keyword evidence="2" id="KW-0812">Transmembrane</keyword>
<keyword evidence="2" id="KW-1133">Transmembrane helix</keyword>
<evidence type="ECO:0000313" key="3">
    <source>
        <dbReference type="EMBL" id="KAK3938059.1"/>
    </source>
</evidence>
<feature type="transmembrane region" description="Helical" evidence="2">
    <location>
        <begin position="31"/>
        <end position="55"/>
    </location>
</feature>
<evidence type="ECO:0000256" key="1">
    <source>
        <dbReference type="SAM" id="MobiDB-lite"/>
    </source>
</evidence>
<feature type="region of interest" description="Disordered" evidence="1">
    <location>
        <begin position="345"/>
        <end position="364"/>
    </location>
</feature>
<reference evidence="4" key="1">
    <citation type="journal article" date="2023" name="Mol. Phylogenet. Evol.">
        <title>Genome-scale phylogeny and comparative genomics of the fungal order Sordariales.</title>
        <authorList>
            <person name="Hensen N."/>
            <person name="Bonometti L."/>
            <person name="Westerberg I."/>
            <person name="Brannstrom I.O."/>
            <person name="Guillou S."/>
            <person name="Cros-Aarteil S."/>
            <person name="Calhoun S."/>
            <person name="Haridas S."/>
            <person name="Kuo A."/>
            <person name="Mondo S."/>
            <person name="Pangilinan J."/>
            <person name="Riley R."/>
            <person name="LaButti K."/>
            <person name="Andreopoulos B."/>
            <person name="Lipzen A."/>
            <person name="Chen C."/>
            <person name="Yan M."/>
            <person name="Daum C."/>
            <person name="Ng V."/>
            <person name="Clum A."/>
            <person name="Steindorff A."/>
            <person name="Ohm R.A."/>
            <person name="Martin F."/>
            <person name="Silar P."/>
            <person name="Natvig D.O."/>
            <person name="Lalanne C."/>
            <person name="Gautier V."/>
            <person name="Ament-Velasquez S.L."/>
            <person name="Kruys A."/>
            <person name="Hutchinson M.I."/>
            <person name="Powell A.J."/>
            <person name="Barry K."/>
            <person name="Miller A.N."/>
            <person name="Grigoriev I.V."/>
            <person name="Debuchy R."/>
            <person name="Gladieux P."/>
            <person name="Hiltunen Thoren M."/>
            <person name="Johannesson H."/>
        </authorList>
    </citation>
    <scope>NUCLEOTIDE SEQUENCE [LARGE SCALE GENOMIC DNA]</scope>
    <source>
        <strain evidence="4">CBS 340.73</strain>
    </source>
</reference>
<dbReference type="AlphaFoldDB" id="A0AAN6S2G0"/>
<dbReference type="InterPro" id="IPR046368">
    <property type="entry name" value="Tag1"/>
</dbReference>
<sequence>MSGDDKVSVSQTENVYDKPRRGKIVNHCKRFWWVHLIVCICVIVLAVCLVIFVGVPKIAQSKLDAADLSIDGIVVTNTQSQNFSMAINSTIRTDGSVHANIDGFVGDMYLEDLQPHTPFASITFPATTSEALQVVNVSQFIPIENMAAFTTFNTWLQNNDSLRVTVSGNTYVHVSGISKAFPVTFIKTVTMPGLRGFNGTTVTDSAISLTPDANGDNFKGFVTIPNYSIVTFEIGNASFHNYLLGEEIGTVYVDNIVLRPGIAVNNFSMHANISQGPVLTALGDKPYCQNGGVIPFQLRGKTVVNHGQPLSYYADALATANQTVELPIGGDLKALNLVIPCGGLGGSSSSSSTSSAASSSSTSH</sequence>
<evidence type="ECO:0000313" key="4">
    <source>
        <dbReference type="Proteomes" id="UP001303473"/>
    </source>
</evidence>
<evidence type="ECO:0000256" key="2">
    <source>
        <dbReference type="SAM" id="Phobius"/>
    </source>
</evidence>
<protein>
    <submittedName>
        <fullName evidence="3">Uncharacterized protein</fullName>
    </submittedName>
</protein>
<dbReference type="PANTHER" id="PTHR35895:SF1">
    <property type="entry name" value="LIPID-BINDING SERUM GLYCOPROTEIN C-TERMINAL DOMAIN-CONTAINING PROTEIN"/>
    <property type="match status" value="1"/>
</dbReference>
<dbReference type="EMBL" id="MU853838">
    <property type="protein sequence ID" value="KAK3938059.1"/>
    <property type="molecule type" value="Genomic_DNA"/>
</dbReference>
<dbReference type="PANTHER" id="PTHR35895">
    <property type="entry name" value="CHROMOSOME 16, WHOLE GENOME SHOTGUN SEQUENCE"/>
    <property type="match status" value="1"/>
</dbReference>
<proteinExistence type="predicted"/>
<comment type="caution">
    <text evidence="3">The sequence shown here is derived from an EMBL/GenBank/DDBJ whole genome shotgun (WGS) entry which is preliminary data.</text>
</comment>
<keyword evidence="4" id="KW-1185">Reference proteome</keyword>
<dbReference type="Pfam" id="PF12505">
    <property type="entry name" value="DUF3712"/>
    <property type="match status" value="1"/>
</dbReference>
<accession>A0AAN6S2G0</accession>
<dbReference type="InterPro" id="IPR022185">
    <property type="entry name" value="DUF3712"/>
</dbReference>
<dbReference type="Proteomes" id="UP001303473">
    <property type="component" value="Unassembled WGS sequence"/>
</dbReference>
<gene>
    <name evidence="3" type="ORF">QBC46DRAFT_356137</name>
</gene>
<name>A0AAN6S2G0_9PEZI</name>
<organism evidence="3 4">
    <name type="scientific">Diplogelasinospora grovesii</name>
    <dbReference type="NCBI Taxonomy" id="303347"/>
    <lineage>
        <taxon>Eukaryota</taxon>
        <taxon>Fungi</taxon>
        <taxon>Dikarya</taxon>
        <taxon>Ascomycota</taxon>
        <taxon>Pezizomycotina</taxon>
        <taxon>Sordariomycetes</taxon>
        <taxon>Sordariomycetidae</taxon>
        <taxon>Sordariales</taxon>
        <taxon>Diplogelasinosporaceae</taxon>
        <taxon>Diplogelasinospora</taxon>
    </lineage>
</organism>
<keyword evidence="2" id="KW-0472">Membrane</keyword>